<dbReference type="Proteomes" id="UP000226384">
    <property type="component" value="Segment"/>
</dbReference>
<dbReference type="Proteomes" id="UP000203902">
    <property type="component" value="Segment"/>
</dbReference>
<dbReference type="GeneID" id="30308124"/>
<evidence type="ECO:0000313" key="5">
    <source>
        <dbReference type="Proteomes" id="UP000226384"/>
    </source>
</evidence>
<evidence type="ECO:0000313" key="4">
    <source>
        <dbReference type="Proteomes" id="UP000203902"/>
    </source>
</evidence>
<dbReference type="KEGG" id="vg:30308124"/>
<evidence type="ECO:0000313" key="2">
    <source>
        <dbReference type="EMBL" id="AOV62259.1"/>
    </source>
</evidence>
<sequence length="49" mass="5836">MNNPLSAIKHTRTTYSRQYQKNYVEVLVQFKDEPEAWIPLETLLALKEQ</sequence>
<dbReference type="RefSeq" id="YP_009323003.1">
    <property type="nucleotide sequence ID" value="NC_031927.1"/>
</dbReference>
<keyword evidence="4" id="KW-1185">Reference proteome</keyword>
<reference evidence="3 6" key="3">
    <citation type="submission" date="2020-07" db="EMBL/GenBank/DDBJ databases">
        <title>Signatures of coevolution in a cyanophage population.</title>
        <authorList>
            <person name="Abebe J."/>
        </authorList>
    </citation>
    <scope>NUCLEOTIDE SEQUENCE [LARGE SCALE GENOMIC DNA]</scope>
    <source>
        <strain evidence="3">0809CC03</strain>
    </source>
</reference>
<protein>
    <submittedName>
        <fullName evidence="1">Uncharacterized protein</fullName>
    </submittedName>
</protein>
<reference evidence="4 5" key="1">
    <citation type="journal article" date="2016" name="Virology">
        <title>The genomic content and context of auxiliary metabolic genes in marine cyanomyoviruses.</title>
        <authorList>
            <person name="Crummett L.T."/>
            <person name="Puxty R.J."/>
            <person name="Weihe C."/>
            <person name="Marston M.F."/>
            <person name="Martiny J.B."/>
        </authorList>
    </citation>
    <scope>NUCLEOTIDE SEQUENCE [LARGE SCALE GENOMIC DNA]</scope>
    <source>
        <strain evidence="1">0910CC49</strain>
        <strain evidence="2">0910SB42</strain>
    </source>
</reference>
<reference evidence="3 6" key="2">
    <citation type="submission" date="2020-06" db="EMBL/GenBank/DDBJ databases">
        <authorList>
            <person name="Puxty R.J."/>
            <person name="Weihe C."/>
            <person name="Marston M.F."/>
            <person name="Martiny J.B.H."/>
        </authorList>
    </citation>
    <scope>NUCLEOTIDE SEQUENCE [LARGE SCALE GENOMIC DNA]</scope>
    <source>
        <strain evidence="3">0809CC03</strain>
    </source>
</reference>
<dbReference type="EMBL" id="KU686212">
    <property type="protein sequence ID" value="AOV61994.1"/>
    <property type="molecule type" value="Genomic_DNA"/>
</dbReference>
<dbReference type="OrthoDB" id="28889at10239"/>
<gene>
    <name evidence="1" type="ORF">C490910_070</name>
    <name evidence="3" type="ORF">CC030809_00069</name>
    <name evidence="2" type="ORF">S420910_070</name>
</gene>
<dbReference type="Proteomes" id="UP000510897">
    <property type="component" value="Segment"/>
</dbReference>
<evidence type="ECO:0000313" key="3">
    <source>
        <dbReference type="EMBL" id="QLF86125.1"/>
    </source>
</evidence>
<evidence type="ECO:0000313" key="1">
    <source>
        <dbReference type="EMBL" id="AOV61994.1"/>
    </source>
</evidence>
<proteinExistence type="predicted"/>
<dbReference type="EMBL" id="MT586120">
    <property type="protein sequence ID" value="QLF86125.1"/>
    <property type="molecule type" value="Genomic_DNA"/>
</dbReference>
<dbReference type="EMBL" id="KU686213">
    <property type="protein sequence ID" value="AOV62259.1"/>
    <property type="molecule type" value="Genomic_DNA"/>
</dbReference>
<accession>A0A1D8KTV3</accession>
<organism evidence="1 4">
    <name type="scientific">Synechococcus phage S-CAM7</name>
    <dbReference type="NCBI Taxonomy" id="1883368"/>
    <lineage>
        <taxon>Viruses</taxon>
        <taxon>Duplodnaviria</taxon>
        <taxon>Heunggongvirae</taxon>
        <taxon>Uroviricota</taxon>
        <taxon>Caudoviricetes</taxon>
        <taxon>Pantevenvirales</taxon>
        <taxon>Kyanoviridae</taxon>
        <taxon>Mazuvirus</taxon>
        <taxon>Mazuvirus scam7</taxon>
    </lineage>
</organism>
<evidence type="ECO:0000313" key="6">
    <source>
        <dbReference type="Proteomes" id="UP000510897"/>
    </source>
</evidence>
<name>A0A1D8KTV3_9CAUD</name>